<name>A0A9Q0UWY6_9ROSI</name>
<keyword evidence="3" id="KW-1185">Reference proteome</keyword>
<dbReference type="EMBL" id="JAPFFM010000010">
    <property type="protein sequence ID" value="KAJ6738004.1"/>
    <property type="molecule type" value="Genomic_DNA"/>
</dbReference>
<accession>A0A9Q0UWY6</accession>
<evidence type="ECO:0000256" key="1">
    <source>
        <dbReference type="SAM" id="MobiDB-lite"/>
    </source>
</evidence>
<feature type="region of interest" description="Disordered" evidence="1">
    <location>
        <begin position="74"/>
        <end position="97"/>
    </location>
</feature>
<dbReference type="AlphaFoldDB" id="A0A9Q0UWY6"/>
<reference evidence="2" key="2">
    <citation type="journal article" date="2023" name="Int. J. Mol. Sci.">
        <title>De Novo Assembly and Annotation of 11 Diverse Shrub Willow (Salix) Genomes Reveals Novel Gene Organization in Sex-Linked Regions.</title>
        <authorList>
            <person name="Hyden B."/>
            <person name="Feng K."/>
            <person name="Yates T.B."/>
            <person name="Jawdy S."/>
            <person name="Cereghino C."/>
            <person name="Smart L.B."/>
            <person name="Muchero W."/>
        </authorList>
    </citation>
    <scope>NUCLEOTIDE SEQUENCE</scope>
    <source>
        <tissue evidence="2">Shoot tip</tissue>
    </source>
</reference>
<protein>
    <submittedName>
        <fullName evidence="2">PROTEIN putative ISOFORM 1-RELATED</fullName>
    </submittedName>
</protein>
<comment type="caution">
    <text evidence="2">The sequence shown here is derived from an EMBL/GenBank/DDBJ whole genome shotgun (WGS) entry which is preliminary data.</text>
</comment>
<dbReference type="PANTHER" id="PTHR27006:SF606">
    <property type="entry name" value="INTERLEUKIN-1 RECEPTOR-ASSOCIATED KINASE 4"/>
    <property type="match status" value="1"/>
</dbReference>
<dbReference type="SUPFAM" id="SSF56112">
    <property type="entry name" value="Protein kinase-like (PK-like)"/>
    <property type="match status" value="1"/>
</dbReference>
<reference evidence="2" key="1">
    <citation type="submission" date="2022-11" db="EMBL/GenBank/DDBJ databases">
        <authorList>
            <person name="Hyden B.L."/>
            <person name="Feng K."/>
            <person name="Yates T."/>
            <person name="Jawdy S."/>
            <person name="Smart L.B."/>
            <person name="Muchero W."/>
        </authorList>
    </citation>
    <scope>NUCLEOTIDE SEQUENCE</scope>
    <source>
        <tissue evidence="2">Shoot tip</tissue>
    </source>
</reference>
<proteinExistence type="predicted"/>
<evidence type="ECO:0000313" key="3">
    <source>
        <dbReference type="Proteomes" id="UP001151752"/>
    </source>
</evidence>
<dbReference type="Proteomes" id="UP001151752">
    <property type="component" value="Chromosome 4"/>
</dbReference>
<sequence length="97" mass="10929">MDASLRDSFSRNEVARCIQIGLLCVQEDPNDRPTLATIVLMLTSFSMTLPLPREPAYFVQSRPVSSLPIKELECDPSSSKLRPLSENNMSITELYPR</sequence>
<dbReference type="Gene3D" id="1.10.510.10">
    <property type="entry name" value="Transferase(Phosphotransferase) domain 1"/>
    <property type="match status" value="1"/>
</dbReference>
<dbReference type="InterPro" id="IPR011009">
    <property type="entry name" value="Kinase-like_dom_sf"/>
</dbReference>
<feature type="compositionally biased region" description="Polar residues" evidence="1">
    <location>
        <begin position="76"/>
        <end position="91"/>
    </location>
</feature>
<organism evidence="2 3">
    <name type="scientific">Salix koriyanagi</name>
    <dbReference type="NCBI Taxonomy" id="2511006"/>
    <lineage>
        <taxon>Eukaryota</taxon>
        <taxon>Viridiplantae</taxon>
        <taxon>Streptophyta</taxon>
        <taxon>Embryophyta</taxon>
        <taxon>Tracheophyta</taxon>
        <taxon>Spermatophyta</taxon>
        <taxon>Magnoliopsida</taxon>
        <taxon>eudicotyledons</taxon>
        <taxon>Gunneridae</taxon>
        <taxon>Pentapetalae</taxon>
        <taxon>rosids</taxon>
        <taxon>fabids</taxon>
        <taxon>Malpighiales</taxon>
        <taxon>Salicaceae</taxon>
        <taxon>Saliceae</taxon>
        <taxon>Salix</taxon>
    </lineage>
</organism>
<dbReference type="PANTHER" id="PTHR27006">
    <property type="entry name" value="PROMASTIGOTE SURFACE ANTIGEN PROTEIN PSA"/>
    <property type="match status" value="1"/>
</dbReference>
<gene>
    <name evidence="2" type="ORF">OIU74_003045</name>
</gene>
<evidence type="ECO:0000313" key="2">
    <source>
        <dbReference type="EMBL" id="KAJ6738004.1"/>
    </source>
</evidence>